<dbReference type="AlphaFoldDB" id="A0A1H1KZ67"/>
<feature type="region of interest" description="Disordered" evidence="1">
    <location>
        <begin position="604"/>
        <end position="637"/>
    </location>
</feature>
<feature type="region of interest" description="Disordered" evidence="1">
    <location>
        <begin position="554"/>
        <end position="583"/>
    </location>
</feature>
<accession>A0A1H1KZ67</accession>
<proteinExistence type="predicted"/>
<dbReference type="GeneID" id="78499854"/>
<dbReference type="Pfam" id="PF02540">
    <property type="entry name" value="NAD_synthase"/>
    <property type="match status" value="1"/>
</dbReference>
<evidence type="ECO:0000259" key="2">
    <source>
        <dbReference type="PROSITE" id="PS50263"/>
    </source>
</evidence>
<dbReference type="CDD" id="cd07197">
    <property type="entry name" value="nitrilase"/>
    <property type="match status" value="1"/>
</dbReference>
<evidence type="ECO:0000256" key="1">
    <source>
        <dbReference type="SAM" id="MobiDB-lite"/>
    </source>
</evidence>
<feature type="domain" description="CN hydrolase" evidence="2">
    <location>
        <begin position="1"/>
        <end position="242"/>
    </location>
</feature>
<dbReference type="OrthoDB" id="9760188at2"/>
<dbReference type="RefSeq" id="WP_090861452.1">
    <property type="nucleotide sequence ID" value="NZ_LT629759.1"/>
</dbReference>
<dbReference type="GO" id="GO:0006163">
    <property type="term" value="P:purine nucleotide metabolic process"/>
    <property type="evidence" value="ECO:0007669"/>
    <property type="project" value="UniProtKB-ARBA"/>
</dbReference>
<organism evidence="3 4">
    <name type="scientific">Parafannyhessea umbonata</name>
    <dbReference type="NCBI Taxonomy" id="604330"/>
    <lineage>
        <taxon>Bacteria</taxon>
        <taxon>Bacillati</taxon>
        <taxon>Actinomycetota</taxon>
        <taxon>Coriobacteriia</taxon>
        <taxon>Coriobacteriales</taxon>
        <taxon>Atopobiaceae</taxon>
        <taxon>Parafannyhessea</taxon>
    </lineage>
</organism>
<feature type="compositionally biased region" description="Polar residues" evidence="1">
    <location>
        <begin position="627"/>
        <end position="637"/>
    </location>
</feature>
<sequence length="637" mass="68011">MRIGIAQIDTRAGDLEATATRMVALSSAAAEQGADLLVFPMAALTGPLPVRESEQDDFLVDVMDVLVRLSEEVSCPCIVPVVGALDGQPAPEAVLVGDEKILPLKMQAYAQSEDAGLTDDEDAPAPDLPEFEFGGMRLGIAFTYEDLDDYDDFDLDVGAILYIAGYGYAADDVDSVLGSDLAENRYVADARTTGAWIVGVGSVGGYGTSVYSGSSFVLSPQGELVASLPSCEEGLVVAEVGGSSADDGDEVLPEVYNRPLYLWQTLVLGLRDYLHKIEQRSAVLVLDGSVGSMVVAALATDALGPTNVHAIVDVPGDVSREACCQRLARNLRIDVRDAGDMRAAAFVTRSEDALLRRGIVDAYLAAWAAEVGGVVLSGADKTALALGEKRLALEADALKPVGDVYRSDVLELMRMRNTISPVFPSTRLAADEAPEVGLDHASLSDEVWCAEVDQVLSDHIEYGRSMTEVAADLRDNELVEAVLARLDESEPWRVGRGLYLMVSTVTLFDARRPLGLAWHNRIRADREAASMLDRVTRRVGAGIGLSDLRGVSDLRGGSSSGKDARREPVAEERGDAAAPHGDARQVKDALSFLRDFSYGGGFRPKGFGEAHNAGQDGPTNGFEDSRGQTWPNPFSEN</sequence>
<dbReference type="InterPro" id="IPR022310">
    <property type="entry name" value="NAD/GMP_synthase"/>
</dbReference>
<evidence type="ECO:0000313" key="3">
    <source>
        <dbReference type="EMBL" id="SDR66969.1"/>
    </source>
</evidence>
<dbReference type="Gene3D" id="3.40.50.620">
    <property type="entry name" value="HUPs"/>
    <property type="match status" value="1"/>
</dbReference>
<gene>
    <name evidence="3" type="ORF">SAMN04489857_0478</name>
</gene>
<evidence type="ECO:0000313" key="4">
    <source>
        <dbReference type="Proteomes" id="UP000199480"/>
    </source>
</evidence>
<reference evidence="4" key="1">
    <citation type="submission" date="2016-10" db="EMBL/GenBank/DDBJ databases">
        <authorList>
            <person name="Varghese N."/>
            <person name="Submissions S."/>
        </authorList>
    </citation>
    <scope>NUCLEOTIDE SEQUENCE [LARGE SCALE GENOMIC DNA]</scope>
    <source>
        <strain evidence="4">DSM 22620</strain>
    </source>
</reference>
<feature type="compositionally biased region" description="Basic and acidic residues" evidence="1">
    <location>
        <begin position="562"/>
        <end position="583"/>
    </location>
</feature>
<dbReference type="Gene3D" id="3.60.110.10">
    <property type="entry name" value="Carbon-nitrogen hydrolase"/>
    <property type="match status" value="1"/>
</dbReference>
<dbReference type="InterPro" id="IPR014729">
    <property type="entry name" value="Rossmann-like_a/b/a_fold"/>
</dbReference>
<dbReference type="PROSITE" id="PS50263">
    <property type="entry name" value="CN_HYDROLASE"/>
    <property type="match status" value="1"/>
</dbReference>
<protein>
    <submittedName>
        <fullName evidence="3">NAD+ synthase (Glutamine-hydrolysing)</fullName>
    </submittedName>
</protein>
<name>A0A1H1KZ67_9ACTN</name>
<dbReference type="EMBL" id="LT629759">
    <property type="protein sequence ID" value="SDR66969.1"/>
    <property type="molecule type" value="Genomic_DNA"/>
</dbReference>
<dbReference type="InterPro" id="IPR036526">
    <property type="entry name" value="C-N_Hydrolase_sf"/>
</dbReference>
<dbReference type="SUPFAM" id="SSF52402">
    <property type="entry name" value="Adenine nucleotide alpha hydrolases-like"/>
    <property type="match status" value="1"/>
</dbReference>
<dbReference type="InterPro" id="IPR003010">
    <property type="entry name" value="C-N_Hydrolase"/>
</dbReference>
<dbReference type="Pfam" id="PF00795">
    <property type="entry name" value="CN_hydrolase"/>
    <property type="match status" value="1"/>
</dbReference>
<dbReference type="Proteomes" id="UP000199480">
    <property type="component" value="Chromosome I"/>
</dbReference>
<dbReference type="SUPFAM" id="SSF56317">
    <property type="entry name" value="Carbon-nitrogen hydrolase"/>
    <property type="match status" value="1"/>
</dbReference>